<feature type="domain" description="Choline sulfatase enzyme C-terminal" evidence="5">
    <location>
        <begin position="565"/>
        <end position="617"/>
    </location>
</feature>
<evidence type="ECO:0000313" key="6">
    <source>
        <dbReference type="EMBL" id="KAF2457380.1"/>
    </source>
</evidence>
<dbReference type="Pfam" id="PF00884">
    <property type="entry name" value="Sulfatase"/>
    <property type="match status" value="1"/>
</dbReference>
<feature type="domain" description="Sulfatase N-terminal" evidence="4">
    <location>
        <begin position="108"/>
        <end position="461"/>
    </location>
</feature>
<comment type="similarity">
    <text evidence="1">Belongs to the sulfatase family.</text>
</comment>
<evidence type="ECO:0000313" key="7">
    <source>
        <dbReference type="Proteomes" id="UP000799766"/>
    </source>
</evidence>
<organism evidence="6 7">
    <name type="scientific">Lineolata rhizophorae</name>
    <dbReference type="NCBI Taxonomy" id="578093"/>
    <lineage>
        <taxon>Eukaryota</taxon>
        <taxon>Fungi</taxon>
        <taxon>Dikarya</taxon>
        <taxon>Ascomycota</taxon>
        <taxon>Pezizomycotina</taxon>
        <taxon>Dothideomycetes</taxon>
        <taxon>Dothideomycetes incertae sedis</taxon>
        <taxon>Lineolatales</taxon>
        <taxon>Lineolataceae</taxon>
        <taxon>Lineolata</taxon>
    </lineage>
</organism>
<dbReference type="PANTHER" id="PTHR46615:SF1">
    <property type="entry name" value="ARYLSULFATASE K"/>
    <property type="match status" value="1"/>
</dbReference>
<dbReference type="NCBIfam" id="TIGR03417">
    <property type="entry name" value="chol_sulfatase"/>
    <property type="match status" value="1"/>
</dbReference>
<dbReference type="EMBL" id="MU001680">
    <property type="protein sequence ID" value="KAF2457380.1"/>
    <property type="molecule type" value="Genomic_DNA"/>
</dbReference>
<dbReference type="GO" id="GO:0015024">
    <property type="term" value="F:glucuronate-2-sulfatase activity"/>
    <property type="evidence" value="ECO:0007669"/>
    <property type="project" value="TreeGrafter"/>
</dbReference>
<proteinExistence type="inferred from homology"/>
<evidence type="ECO:0000259" key="4">
    <source>
        <dbReference type="Pfam" id="PF00884"/>
    </source>
</evidence>
<dbReference type="InterPro" id="IPR017850">
    <property type="entry name" value="Alkaline_phosphatase_core_sf"/>
</dbReference>
<dbReference type="InterPro" id="IPR024607">
    <property type="entry name" value="Sulfatase_CS"/>
</dbReference>
<dbReference type="PANTHER" id="PTHR46615">
    <property type="entry name" value="ARYLSULFATASE K"/>
    <property type="match status" value="1"/>
</dbReference>
<evidence type="ECO:0000259" key="5">
    <source>
        <dbReference type="Pfam" id="PF12411"/>
    </source>
</evidence>
<dbReference type="Proteomes" id="UP000799766">
    <property type="component" value="Unassembled WGS sequence"/>
</dbReference>
<reference evidence="6" key="1">
    <citation type="journal article" date="2020" name="Stud. Mycol.">
        <title>101 Dothideomycetes genomes: a test case for predicting lifestyles and emergence of pathogens.</title>
        <authorList>
            <person name="Haridas S."/>
            <person name="Albert R."/>
            <person name="Binder M."/>
            <person name="Bloem J."/>
            <person name="Labutti K."/>
            <person name="Salamov A."/>
            <person name="Andreopoulos B."/>
            <person name="Baker S."/>
            <person name="Barry K."/>
            <person name="Bills G."/>
            <person name="Bluhm B."/>
            <person name="Cannon C."/>
            <person name="Castanera R."/>
            <person name="Culley D."/>
            <person name="Daum C."/>
            <person name="Ezra D."/>
            <person name="Gonzalez J."/>
            <person name="Henrissat B."/>
            <person name="Kuo A."/>
            <person name="Liang C."/>
            <person name="Lipzen A."/>
            <person name="Lutzoni F."/>
            <person name="Magnuson J."/>
            <person name="Mondo S."/>
            <person name="Nolan M."/>
            <person name="Ohm R."/>
            <person name="Pangilinan J."/>
            <person name="Park H.-J."/>
            <person name="Ramirez L."/>
            <person name="Alfaro M."/>
            <person name="Sun H."/>
            <person name="Tritt A."/>
            <person name="Yoshinaga Y."/>
            <person name="Zwiers L.-H."/>
            <person name="Turgeon B."/>
            <person name="Goodwin S."/>
            <person name="Spatafora J."/>
            <person name="Crous P."/>
            <person name="Grigoriev I."/>
        </authorList>
    </citation>
    <scope>NUCLEOTIDE SEQUENCE</scope>
    <source>
        <strain evidence="6">ATCC 16933</strain>
    </source>
</reference>
<dbReference type="Gene3D" id="3.40.720.10">
    <property type="entry name" value="Alkaline Phosphatase, subunit A"/>
    <property type="match status" value="1"/>
</dbReference>
<dbReference type="InterPro" id="IPR025863">
    <property type="entry name" value="Choline_sulf_C_dom"/>
</dbReference>
<dbReference type="PROSITE" id="PS00149">
    <property type="entry name" value="SULFATASE_2"/>
    <property type="match status" value="1"/>
</dbReference>
<feature type="region of interest" description="Disordered" evidence="3">
    <location>
        <begin position="40"/>
        <end position="90"/>
    </location>
</feature>
<evidence type="ECO:0000256" key="3">
    <source>
        <dbReference type="SAM" id="MobiDB-lite"/>
    </source>
</evidence>
<dbReference type="InterPro" id="IPR000917">
    <property type="entry name" value="Sulfatase_N"/>
</dbReference>
<protein>
    <submittedName>
        <fullName evidence="6">Alkaline-phosphatase-like protein</fullName>
    </submittedName>
</protein>
<dbReference type="OrthoDB" id="96314at2759"/>
<dbReference type="InterPro" id="IPR051849">
    <property type="entry name" value="GAG-degrading_sulfatase"/>
</dbReference>
<dbReference type="GO" id="GO:0004065">
    <property type="term" value="F:arylsulfatase activity"/>
    <property type="evidence" value="ECO:0007669"/>
    <property type="project" value="TreeGrafter"/>
</dbReference>
<dbReference type="CDD" id="cd16032">
    <property type="entry name" value="choline-sulfatase"/>
    <property type="match status" value="1"/>
</dbReference>
<dbReference type="SUPFAM" id="SSF53649">
    <property type="entry name" value="Alkaline phosphatase-like"/>
    <property type="match status" value="1"/>
</dbReference>
<name>A0A6A6P062_9PEZI</name>
<dbReference type="AlphaFoldDB" id="A0A6A6P062"/>
<accession>A0A6A6P062</accession>
<keyword evidence="2" id="KW-0378">Hydrolase</keyword>
<gene>
    <name evidence="6" type="ORF">BDY21DRAFT_363672</name>
</gene>
<dbReference type="Pfam" id="PF12411">
    <property type="entry name" value="Choline_sulf_C"/>
    <property type="match status" value="1"/>
</dbReference>
<dbReference type="InterPro" id="IPR017785">
    <property type="entry name" value="Choline-sulfatase"/>
</dbReference>
<evidence type="ECO:0000256" key="1">
    <source>
        <dbReference type="ARBA" id="ARBA00008779"/>
    </source>
</evidence>
<sequence>MAPHAEAIPDQTGHGLATNGSFMNGYSVMGGSAADAAHVQGPFTNSHATGESAADALSMNGDPRNGSAVNGPATGVVDSHALPLHDTPEVEPANTGYLPAEHVKAVKPNILFIMTDQMAPQVLKMHDPDSVVKTPNIDALAQSGVVFDSAYCPSPLCAPSRFCLVSGQLPSKIRAYDNASLFGSDVPTFAHYLRNEGYSTALAGKMHFIGPDQLHGFEERLTPDIYPGDFGWAVNWDKPGERLEWYHNMSSVLQAGPCVRSNQLDFDEETIFKFSSVLPVIFSQQWLYDYSRDSPEETRPFCLTVSMTHPHDPYAITEDLWDLYEDVDIPMPKVNIPQGEQDTHSKRLMKCIDLWDNPLPEEAIRRARRAYYAACTYVDNQVGKLMDTLRKCKLDKNTIVVFSGDHGDMLGERGLWYKMSWFEMSARVPLIINYPPLFNPHRVKESVSTMDLPLTLYELVGGRLTDIPIAVDGKSLVPALHGNPAHDEVFGEYMGEGTISSVMMIRRGRYKFVTSMVDEPQLFDLQEDPAELKNLAESEDMGFKKLVQKFVMEAANKWNLPTIDEDVRKLQRQRRFVWSALKQGEFTSWDYEPPSKGKKQYIRSNLPLDDMERRARYPPVDAMGRIMITPKPHGIAGAHNE</sequence>
<dbReference type="FunFam" id="3.40.720.10:FF:000032">
    <property type="entry name" value="Choline sulfatase"/>
    <property type="match status" value="1"/>
</dbReference>
<evidence type="ECO:0000256" key="2">
    <source>
        <dbReference type="ARBA" id="ARBA00022801"/>
    </source>
</evidence>
<keyword evidence="7" id="KW-1185">Reference proteome</keyword>